<reference evidence="2 3" key="1">
    <citation type="submission" date="2018-12" db="EMBL/GenBank/DDBJ databases">
        <title>The Draft Genome Sequence of the Soil Bacterium Pedobacter tournemirensis R1.</title>
        <authorList>
            <person name="He J."/>
        </authorList>
    </citation>
    <scope>NUCLEOTIDE SEQUENCE [LARGE SCALE GENOMIC DNA]</scope>
    <source>
        <strain evidence="2 3">R1</strain>
    </source>
</reference>
<accession>A0A4Q0MER1</accession>
<sequence length="380" mass="41404">MKKLQVSIIMVVLLAFFGCKDDYQLSTDFTVPSDLSSPKKVILDVTSSSPIMFSWSGGGAADGSYVLYDVVFDKKGGDFSNPIQKLPGDNGALTKLTLSHDQLNSIARKAGIKPGETGTLSWTVLTSKGGDVKKAEVSSDIELTRGEGIDNMPDKLYLHGSGNESSGASGLPFRKASEGIYVIYSKVSGSGDLELKGTLGQDEFSYYLDGTKLKEGPGVIKLAPNANPYRITVNFNTLSVKTEVISGVRCIWGATFGTIGNLAYIGSGKFEARNCAIKFIDPSRPDTNPPGWLGWTEERYYFIANIDGSDKCWGRMDGVSAERPSGNEPLSFYQLGEFSWSQWDHLWKMSGDLDLKRATITIDTNKDNLMVHQFSNITTL</sequence>
<name>A0A4Q0MER1_9SPHI</name>
<protein>
    <recommendedName>
        <fullName evidence="1">SusE outer membrane protein domain-containing protein</fullName>
    </recommendedName>
</protein>
<feature type="domain" description="SusE outer membrane protein" evidence="1">
    <location>
        <begin position="32"/>
        <end position="124"/>
    </location>
</feature>
<evidence type="ECO:0000259" key="1">
    <source>
        <dbReference type="Pfam" id="PF14292"/>
    </source>
</evidence>
<dbReference type="AlphaFoldDB" id="A0A4Q0MER1"/>
<dbReference type="EMBL" id="RXOC01000002">
    <property type="protein sequence ID" value="RXF71937.1"/>
    <property type="molecule type" value="Genomic_DNA"/>
</dbReference>
<dbReference type="RefSeq" id="WP_128768184.1">
    <property type="nucleotide sequence ID" value="NZ_RXOC01000002.1"/>
</dbReference>
<dbReference type="Proteomes" id="UP000290848">
    <property type="component" value="Unassembled WGS sequence"/>
</dbReference>
<evidence type="ECO:0000313" key="3">
    <source>
        <dbReference type="Proteomes" id="UP000290848"/>
    </source>
</evidence>
<gene>
    <name evidence="2" type="ORF">EKH83_04440</name>
</gene>
<organism evidence="2 3">
    <name type="scientific">Arcticibacter tournemirensis</name>
    <dbReference type="NCBI Taxonomy" id="699437"/>
    <lineage>
        <taxon>Bacteria</taxon>
        <taxon>Pseudomonadati</taxon>
        <taxon>Bacteroidota</taxon>
        <taxon>Sphingobacteriia</taxon>
        <taxon>Sphingobacteriales</taxon>
        <taxon>Sphingobacteriaceae</taxon>
        <taxon>Arcticibacter</taxon>
    </lineage>
</organism>
<evidence type="ECO:0000313" key="2">
    <source>
        <dbReference type="EMBL" id="RXF71937.1"/>
    </source>
</evidence>
<comment type="caution">
    <text evidence="2">The sequence shown here is derived from an EMBL/GenBank/DDBJ whole genome shotgun (WGS) entry which is preliminary data.</text>
</comment>
<dbReference type="Pfam" id="PF14292">
    <property type="entry name" value="SusE"/>
    <property type="match status" value="1"/>
</dbReference>
<proteinExistence type="predicted"/>
<dbReference type="InterPro" id="IPR025970">
    <property type="entry name" value="SusE"/>
</dbReference>
<dbReference type="PROSITE" id="PS51257">
    <property type="entry name" value="PROKAR_LIPOPROTEIN"/>
    <property type="match status" value="1"/>
</dbReference>